<dbReference type="Gene3D" id="3.30.565.10">
    <property type="entry name" value="Histidine kinase-like ATPase, C-terminal domain"/>
    <property type="match status" value="1"/>
</dbReference>
<evidence type="ECO:0000256" key="3">
    <source>
        <dbReference type="ARBA" id="ARBA00022679"/>
    </source>
</evidence>
<keyword evidence="6" id="KW-0418">Kinase</keyword>
<dbReference type="Proteomes" id="UP000182375">
    <property type="component" value="Unassembled WGS sequence"/>
</dbReference>
<dbReference type="InterPro" id="IPR013767">
    <property type="entry name" value="PAS_fold"/>
</dbReference>
<dbReference type="InterPro" id="IPR029016">
    <property type="entry name" value="GAF-like_dom_sf"/>
</dbReference>
<dbReference type="GO" id="GO:0006355">
    <property type="term" value="P:regulation of DNA-templated transcription"/>
    <property type="evidence" value="ECO:0007669"/>
    <property type="project" value="InterPro"/>
</dbReference>
<evidence type="ECO:0000256" key="10">
    <source>
        <dbReference type="ARBA" id="ARBA00022912"/>
    </source>
</evidence>
<keyword evidence="4" id="KW-0479">Metal-binding</keyword>
<dbReference type="InterPro" id="IPR000014">
    <property type="entry name" value="PAS"/>
</dbReference>
<reference evidence="18 19" key="1">
    <citation type="submission" date="2016-10" db="EMBL/GenBank/DDBJ databases">
        <authorList>
            <person name="de Groot N.N."/>
        </authorList>
    </citation>
    <scope>NUCLEOTIDE SEQUENCE [LARGE SCALE GENOMIC DNA]</scope>
    <source>
        <strain evidence="18 19">DSM 40306</strain>
    </source>
</reference>
<accession>A0A1H5H6M0</accession>
<dbReference type="InterPro" id="IPR036457">
    <property type="entry name" value="PPM-type-like_dom_sf"/>
</dbReference>
<keyword evidence="5" id="KW-0547">Nucleotide-binding</keyword>
<evidence type="ECO:0000313" key="19">
    <source>
        <dbReference type="Proteomes" id="UP000182375"/>
    </source>
</evidence>
<name>A0A1H5H6M0_9ACTN</name>
<evidence type="ECO:0000256" key="16">
    <source>
        <dbReference type="SAM" id="MobiDB-lite"/>
    </source>
</evidence>
<evidence type="ECO:0000256" key="7">
    <source>
        <dbReference type="ARBA" id="ARBA00022801"/>
    </source>
</evidence>
<dbReference type="InterPro" id="IPR003018">
    <property type="entry name" value="GAF"/>
</dbReference>
<dbReference type="Pfam" id="PF07228">
    <property type="entry name" value="SpoIIE"/>
    <property type="match status" value="1"/>
</dbReference>
<keyword evidence="2" id="KW-0597">Phosphoprotein</keyword>
<dbReference type="CDD" id="cd00130">
    <property type="entry name" value="PAS"/>
    <property type="match status" value="1"/>
</dbReference>
<dbReference type="SUPFAM" id="SSF55781">
    <property type="entry name" value="GAF domain-like"/>
    <property type="match status" value="1"/>
</dbReference>
<evidence type="ECO:0000259" key="17">
    <source>
        <dbReference type="PROSITE" id="PS50112"/>
    </source>
</evidence>
<evidence type="ECO:0000256" key="13">
    <source>
        <dbReference type="ARBA" id="ARBA00056274"/>
    </source>
</evidence>
<keyword evidence="8" id="KW-0067">ATP-binding</keyword>
<dbReference type="FunFam" id="3.60.40.10:FF:000005">
    <property type="entry name" value="Serine/threonine protein phosphatase"/>
    <property type="match status" value="1"/>
</dbReference>
<keyword evidence="9" id="KW-0460">Magnesium</keyword>
<dbReference type="PANTHER" id="PTHR43156">
    <property type="entry name" value="STAGE II SPORULATION PROTEIN E-RELATED"/>
    <property type="match status" value="1"/>
</dbReference>
<comment type="function">
    <text evidence="13">Primarily acts as an independent SigF regulator that is sensitive to the osmosensory signal, mediating the cross talk of PknD with the SigF regulon. Possesses both phosphatase and kinase activities. The kinase domain functions as a classic anti-sigma factor-like kinase to phosphorylate the anti-anti-sigma factor domain at the canonical regulatory site, and the phosphatase domain antagonizes this activity.</text>
</comment>
<dbReference type="InterPro" id="IPR036890">
    <property type="entry name" value="HATPase_C_sf"/>
</dbReference>
<evidence type="ECO:0000256" key="8">
    <source>
        <dbReference type="ARBA" id="ARBA00022840"/>
    </source>
</evidence>
<keyword evidence="10" id="KW-0904">Protein phosphatase</keyword>
<dbReference type="EMBL" id="FNTD01000004">
    <property type="protein sequence ID" value="SEE22898.1"/>
    <property type="molecule type" value="Genomic_DNA"/>
</dbReference>
<dbReference type="EC" id="3.1.3.16" evidence="1"/>
<protein>
    <recommendedName>
        <fullName evidence="1">protein-serine/threonine phosphatase</fullName>
        <ecNumber evidence="1">3.1.3.16</ecNumber>
    </recommendedName>
    <alternativeName>
        <fullName evidence="15">Protein-serine/threonine phosphatase</fullName>
    </alternativeName>
    <alternativeName>
        <fullName evidence="14">Serine/threonine-protein kinase</fullName>
    </alternativeName>
</protein>
<evidence type="ECO:0000256" key="4">
    <source>
        <dbReference type="ARBA" id="ARBA00022723"/>
    </source>
</evidence>
<dbReference type="InterPro" id="IPR001932">
    <property type="entry name" value="PPM-type_phosphatase-like_dom"/>
</dbReference>
<evidence type="ECO:0000256" key="6">
    <source>
        <dbReference type="ARBA" id="ARBA00022777"/>
    </source>
</evidence>
<dbReference type="SUPFAM" id="SSF55785">
    <property type="entry name" value="PYP-like sensor domain (PAS domain)"/>
    <property type="match status" value="1"/>
</dbReference>
<dbReference type="CDD" id="cd16936">
    <property type="entry name" value="HATPase_RsbW-like"/>
    <property type="match status" value="1"/>
</dbReference>
<dbReference type="InterPro" id="IPR052016">
    <property type="entry name" value="Bact_Sigma-Reg"/>
</dbReference>
<keyword evidence="11" id="KW-0464">Manganese</keyword>
<dbReference type="Gene3D" id="3.30.450.40">
    <property type="match status" value="1"/>
</dbReference>
<evidence type="ECO:0000256" key="9">
    <source>
        <dbReference type="ARBA" id="ARBA00022842"/>
    </source>
</evidence>
<dbReference type="Gene3D" id="3.30.450.20">
    <property type="entry name" value="PAS domain"/>
    <property type="match status" value="1"/>
</dbReference>
<evidence type="ECO:0000256" key="11">
    <source>
        <dbReference type="ARBA" id="ARBA00023211"/>
    </source>
</evidence>
<dbReference type="InterPro" id="IPR035965">
    <property type="entry name" value="PAS-like_dom_sf"/>
</dbReference>
<dbReference type="PROSITE" id="PS50112">
    <property type="entry name" value="PAS"/>
    <property type="match status" value="1"/>
</dbReference>
<dbReference type="Gene3D" id="3.60.40.10">
    <property type="entry name" value="PPM-type phosphatase domain"/>
    <property type="match status" value="1"/>
</dbReference>
<evidence type="ECO:0000256" key="15">
    <source>
        <dbReference type="ARBA" id="ARBA00081350"/>
    </source>
</evidence>
<dbReference type="SMART" id="SM00331">
    <property type="entry name" value="PP2C_SIG"/>
    <property type="match status" value="1"/>
</dbReference>
<keyword evidence="3" id="KW-0808">Transferase</keyword>
<dbReference type="NCBIfam" id="TIGR00229">
    <property type="entry name" value="sensory_box"/>
    <property type="match status" value="1"/>
</dbReference>
<dbReference type="SMART" id="SM00065">
    <property type="entry name" value="GAF"/>
    <property type="match status" value="1"/>
</dbReference>
<dbReference type="Pfam" id="PF01590">
    <property type="entry name" value="GAF"/>
    <property type="match status" value="1"/>
</dbReference>
<evidence type="ECO:0000256" key="1">
    <source>
        <dbReference type="ARBA" id="ARBA00013081"/>
    </source>
</evidence>
<evidence type="ECO:0000256" key="2">
    <source>
        <dbReference type="ARBA" id="ARBA00022553"/>
    </source>
</evidence>
<dbReference type="GO" id="GO:0005524">
    <property type="term" value="F:ATP binding"/>
    <property type="evidence" value="ECO:0007669"/>
    <property type="project" value="UniProtKB-KW"/>
</dbReference>
<dbReference type="STRING" id="67331.SAMN04490357_7353"/>
<keyword evidence="7" id="KW-0378">Hydrolase</keyword>
<gene>
    <name evidence="18" type="ORF">SAMN04490357_7353</name>
</gene>
<evidence type="ECO:0000256" key="14">
    <source>
        <dbReference type="ARBA" id="ARBA00075117"/>
    </source>
</evidence>
<evidence type="ECO:0000313" key="18">
    <source>
        <dbReference type="EMBL" id="SEE22898.1"/>
    </source>
</evidence>
<sequence>MVDAAELLTGELVTNAVLHARTEVEVRVRVADGVVRARVGDLKPDRPVVSRQGHLYAATGWGLGIVERLAARHGVDVAEDHKAVWFELRPDTPPPATSWPRVPPPGPPGTVILVDLPYALYSAARQHRHALLRELVLADLADAPLGPPTVDLLAAHDANNLISACVAAALEDQQADSDIPTLTLAVPADAVEGAAALRRVLDLAEEMARQERLLARPALPHIGAFHRWLFDEIIGQLAGAHPAAWTLVPREPSARPSELAPWDARHVGASRVPTITAGDDNRIIAVNGPVSDLLGWSPDELVGQRITVLIPEHLRERHVSAFTSLLLTGEPRILGRSVPLPGLHRDGRLVPVRLFIQTQEAADGRTVFVAQLIPRVSAPPSAPGRSAPSRPAPEGEPEPDAAPERSGTTQTVAEPGVPADTGRTAWERLSLLADTRSALAVTPPYLMARVRRVGEILVERLADWCVVDLLDERDQARRFCVVHREPAALPPEAFEGPLPPVSGAAQGSLARVLRGAGPLLLTEIPTPQQAANALDARQLELFEQLGASSAVIAPLRARREVIGALTVARLSERRPFTEDDLPLLADVADGLALGVDNTLLYQETQQIAERLQRSLLPALPDTEDLQLAARYSSSSSTAHVGGDWYDAFLLGEGDLVLVIGDVTGHDLKAAVAMSALRNMLRGIAVDRREPPGEVLRRLDLASHTLYRQATATCIYAVVKDGAEEGSKILHHAAAGHLPPLLTTRDGDTRYLDAGAGVLIGMDPELPRPTACDTLPPHSTLLLYTDGLIERRGESLDDAMSRLRQHAAALAREPLDVFCDELLIGLAADTADDVALLALRTAPPP</sequence>
<comment type="catalytic activity">
    <reaction evidence="12">
        <text>O-phospho-L-seryl-[protein] + H2O = L-seryl-[protein] + phosphate</text>
        <dbReference type="Rhea" id="RHEA:20629"/>
        <dbReference type="Rhea" id="RHEA-COMP:9863"/>
        <dbReference type="Rhea" id="RHEA-COMP:11604"/>
        <dbReference type="ChEBI" id="CHEBI:15377"/>
        <dbReference type="ChEBI" id="CHEBI:29999"/>
        <dbReference type="ChEBI" id="CHEBI:43474"/>
        <dbReference type="ChEBI" id="CHEBI:83421"/>
        <dbReference type="EC" id="3.1.3.16"/>
    </reaction>
</comment>
<evidence type="ECO:0000256" key="12">
    <source>
        <dbReference type="ARBA" id="ARBA00047761"/>
    </source>
</evidence>
<organism evidence="18 19">
    <name type="scientific">Streptomyces misionensis</name>
    <dbReference type="NCBI Taxonomy" id="67331"/>
    <lineage>
        <taxon>Bacteria</taxon>
        <taxon>Bacillati</taxon>
        <taxon>Actinomycetota</taxon>
        <taxon>Actinomycetes</taxon>
        <taxon>Kitasatosporales</taxon>
        <taxon>Streptomycetaceae</taxon>
        <taxon>Streptomyces</taxon>
    </lineage>
</organism>
<dbReference type="SUPFAM" id="SSF55874">
    <property type="entry name" value="ATPase domain of HSP90 chaperone/DNA topoisomerase II/histidine kinase"/>
    <property type="match status" value="1"/>
</dbReference>
<dbReference type="Pfam" id="PF00989">
    <property type="entry name" value="PAS"/>
    <property type="match status" value="1"/>
</dbReference>
<dbReference type="SUPFAM" id="SSF81606">
    <property type="entry name" value="PP2C-like"/>
    <property type="match status" value="1"/>
</dbReference>
<dbReference type="SMART" id="SM00091">
    <property type="entry name" value="PAS"/>
    <property type="match status" value="1"/>
</dbReference>
<feature type="region of interest" description="Disordered" evidence="16">
    <location>
        <begin position="378"/>
        <end position="420"/>
    </location>
</feature>
<proteinExistence type="predicted"/>
<dbReference type="GO" id="GO:0016301">
    <property type="term" value="F:kinase activity"/>
    <property type="evidence" value="ECO:0007669"/>
    <property type="project" value="UniProtKB-KW"/>
</dbReference>
<evidence type="ECO:0000256" key="5">
    <source>
        <dbReference type="ARBA" id="ARBA00022741"/>
    </source>
</evidence>
<dbReference type="GO" id="GO:0046872">
    <property type="term" value="F:metal ion binding"/>
    <property type="evidence" value="ECO:0007669"/>
    <property type="project" value="UniProtKB-KW"/>
</dbReference>
<dbReference type="AlphaFoldDB" id="A0A1H5H6M0"/>
<feature type="compositionally biased region" description="Low complexity" evidence="16">
    <location>
        <begin position="378"/>
        <end position="389"/>
    </location>
</feature>
<dbReference type="PANTHER" id="PTHR43156:SF2">
    <property type="entry name" value="STAGE II SPORULATION PROTEIN E"/>
    <property type="match status" value="1"/>
</dbReference>
<dbReference type="GO" id="GO:0004722">
    <property type="term" value="F:protein serine/threonine phosphatase activity"/>
    <property type="evidence" value="ECO:0007669"/>
    <property type="project" value="UniProtKB-EC"/>
</dbReference>
<feature type="domain" description="PAS" evidence="17">
    <location>
        <begin position="280"/>
        <end position="312"/>
    </location>
</feature>